<dbReference type="Proteomes" id="UP000775213">
    <property type="component" value="Unassembled WGS sequence"/>
</dbReference>
<keyword evidence="4" id="KW-1185">Reference proteome</keyword>
<dbReference type="PANTHER" id="PTHR13683:SF835">
    <property type="entry name" value="PEPTIDASE A1 DOMAIN-CONTAINING PROTEIN"/>
    <property type="match status" value="1"/>
</dbReference>
<evidence type="ECO:0000313" key="3">
    <source>
        <dbReference type="EMBL" id="KAH0464648.1"/>
    </source>
</evidence>
<name>A0AAV7HAP9_DENCH</name>
<dbReference type="InterPro" id="IPR033121">
    <property type="entry name" value="PEPTIDASE_A1"/>
</dbReference>
<organism evidence="3 4">
    <name type="scientific">Dendrobium chrysotoxum</name>
    <name type="common">Orchid</name>
    <dbReference type="NCBI Taxonomy" id="161865"/>
    <lineage>
        <taxon>Eukaryota</taxon>
        <taxon>Viridiplantae</taxon>
        <taxon>Streptophyta</taxon>
        <taxon>Embryophyta</taxon>
        <taxon>Tracheophyta</taxon>
        <taxon>Spermatophyta</taxon>
        <taxon>Magnoliopsida</taxon>
        <taxon>Liliopsida</taxon>
        <taxon>Asparagales</taxon>
        <taxon>Orchidaceae</taxon>
        <taxon>Epidendroideae</taxon>
        <taxon>Malaxideae</taxon>
        <taxon>Dendrobiinae</taxon>
        <taxon>Dendrobium</taxon>
    </lineage>
</organism>
<dbReference type="SUPFAM" id="SSF50630">
    <property type="entry name" value="Acid proteases"/>
    <property type="match status" value="1"/>
</dbReference>
<proteinExistence type="inferred from homology"/>
<comment type="similarity">
    <text evidence="1">Belongs to the peptidase A1 family.</text>
</comment>
<dbReference type="Pfam" id="PF14543">
    <property type="entry name" value="TAXi_N"/>
    <property type="match status" value="1"/>
</dbReference>
<dbReference type="PANTHER" id="PTHR13683">
    <property type="entry name" value="ASPARTYL PROTEASES"/>
    <property type="match status" value="1"/>
</dbReference>
<dbReference type="AlphaFoldDB" id="A0AAV7HAP9"/>
<gene>
    <name evidence="3" type="ORF">IEQ34_007434</name>
</gene>
<dbReference type="InterPro" id="IPR001461">
    <property type="entry name" value="Aspartic_peptidase_A1"/>
</dbReference>
<evidence type="ECO:0000256" key="1">
    <source>
        <dbReference type="ARBA" id="ARBA00007447"/>
    </source>
</evidence>
<sequence>MEKNSLVSARGLVVEDNLIDVKSLLPSNSCSMPDNGMIPSKLKLVHRYGPCSPLVYKEKLSVEEINHQIFKEDQARFEYINRMYAKNTTSFNPLGNNLPTQVPVESVNSLGSGNFIVTIGLGTPSKTFSVIFDTVLSLKDPIFNPKLSSTFANISCSSDYCIELDRHGCSRTSHCLYKVKYGDGSQTRGYLIRDTLLFSSNVIRNFLFGCGHHNHIIGEKPDGLLGFGRGPVLFISQTAKSYGMIFSYCLLEDQSTVGFLELDNHSFHVEYTSMIIS</sequence>
<comment type="caution">
    <text evidence="3">The sequence shown here is derived from an EMBL/GenBank/DDBJ whole genome shotgun (WGS) entry which is preliminary data.</text>
</comment>
<dbReference type="PROSITE" id="PS51767">
    <property type="entry name" value="PEPTIDASE_A1"/>
    <property type="match status" value="1"/>
</dbReference>
<dbReference type="GO" id="GO:0004190">
    <property type="term" value="F:aspartic-type endopeptidase activity"/>
    <property type="evidence" value="ECO:0007669"/>
    <property type="project" value="InterPro"/>
</dbReference>
<evidence type="ECO:0000313" key="4">
    <source>
        <dbReference type="Proteomes" id="UP000775213"/>
    </source>
</evidence>
<dbReference type="GO" id="GO:0006508">
    <property type="term" value="P:proteolysis"/>
    <property type="evidence" value="ECO:0007669"/>
    <property type="project" value="InterPro"/>
</dbReference>
<feature type="domain" description="Peptidase A1" evidence="2">
    <location>
        <begin position="115"/>
        <end position="277"/>
    </location>
</feature>
<reference evidence="3 4" key="1">
    <citation type="journal article" date="2021" name="Hortic Res">
        <title>Chromosome-scale assembly of the Dendrobium chrysotoxum genome enhances the understanding of orchid evolution.</title>
        <authorList>
            <person name="Zhang Y."/>
            <person name="Zhang G.Q."/>
            <person name="Zhang D."/>
            <person name="Liu X.D."/>
            <person name="Xu X.Y."/>
            <person name="Sun W.H."/>
            <person name="Yu X."/>
            <person name="Zhu X."/>
            <person name="Wang Z.W."/>
            <person name="Zhao X."/>
            <person name="Zhong W.Y."/>
            <person name="Chen H."/>
            <person name="Yin W.L."/>
            <person name="Huang T."/>
            <person name="Niu S.C."/>
            <person name="Liu Z.J."/>
        </authorList>
    </citation>
    <scope>NUCLEOTIDE SEQUENCE [LARGE SCALE GENOMIC DNA]</scope>
    <source>
        <strain evidence="3">Lindl</strain>
    </source>
</reference>
<dbReference type="Gene3D" id="2.40.70.10">
    <property type="entry name" value="Acid Proteases"/>
    <property type="match status" value="1"/>
</dbReference>
<accession>A0AAV7HAP9</accession>
<dbReference type="InterPro" id="IPR032861">
    <property type="entry name" value="TAXi_N"/>
</dbReference>
<evidence type="ECO:0000259" key="2">
    <source>
        <dbReference type="PROSITE" id="PS51767"/>
    </source>
</evidence>
<dbReference type="EMBL" id="JAGFBR010000007">
    <property type="protein sequence ID" value="KAH0464648.1"/>
    <property type="molecule type" value="Genomic_DNA"/>
</dbReference>
<dbReference type="InterPro" id="IPR021109">
    <property type="entry name" value="Peptidase_aspartic_dom_sf"/>
</dbReference>
<protein>
    <recommendedName>
        <fullName evidence="2">Peptidase A1 domain-containing protein</fullName>
    </recommendedName>
</protein>